<gene>
    <name evidence="4" type="ORF">CA260_19220</name>
</gene>
<dbReference type="Gene3D" id="1.10.3360.10">
    <property type="entry name" value="VPA0735-like domain"/>
    <property type="match status" value="1"/>
</dbReference>
<feature type="domain" description="DUF1214" evidence="2">
    <location>
        <begin position="349"/>
        <end position="455"/>
    </location>
</feature>
<feature type="compositionally biased region" description="Polar residues" evidence="1">
    <location>
        <begin position="16"/>
        <end position="29"/>
    </location>
</feature>
<dbReference type="OrthoDB" id="272779at2"/>
<reference evidence="4 5" key="1">
    <citation type="journal article" date="2018" name="Genet. Mol. Biol.">
        <title>The genome sequence of Dyella jiangningensis FCAV SCS01 from a lignocellulose-decomposing microbial consortium metagenome reveals potential for biotechnological applications.</title>
        <authorList>
            <person name="Desiderato J.G."/>
            <person name="Alvarenga D.O."/>
            <person name="Constancio M.T.L."/>
            <person name="Alves L.M.C."/>
            <person name="Varani A.M."/>
        </authorList>
    </citation>
    <scope>NUCLEOTIDE SEQUENCE [LARGE SCALE GENOMIC DNA]</scope>
    <source>
        <strain evidence="4 5">FCAV SCS01</strain>
    </source>
</reference>
<dbReference type="InterPro" id="IPR010679">
    <property type="entry name" value="DUF1254"/>
</dbReference>
<evidence type="ECO:0000313" key="5">
    <source>
        <dbReference type="Proteomes" id="UP000248926"/>
    </source>
</evidence>
<dbReference type="AlphaFoldDB" id="A0A328P3F1"/>
<evidence type="ECO:0008006" key="6">
    <source>
        <dbReference type="Google" id="ProtNLM"/>
    </source>
</evidence>
<dbReference type="EMBL" id="NFZS01000006">
    <property type="protein sequence ID" value="RAO74684.1"/>
    <property type="molecule type" value="Genomic_DNA"/>
</dbReference>
<proteinExistence type="predicted"/>
<name>A0A328P3F1_9GAMM</name>
<dbReference type="PANTHER" id="PTHR36509">
    <property type="entry name" value="BLL3101 PROTEIN"/>
    <property type="match status" value="1"/>
</dbReference>
<evidence type="ECO:0000313" key="4">
    <source>
        <dbReference type="EMBL" id="RAO74684.1"/>
    </source>
</evidence>
<dbReference type="Gene3D" id="2.60.120.600">
    <property type="entry name" value="Domain of unknown function DUF1214, C-terminal domain"/>
    <property type="match status" value="1"/>
</dbReference>
<accession>A0A328P3F1</accession>
<keyword evidence="5" id="KW-1185">Reference proteome</keyword>
<feature type="domain" description="DUF1254" evidence="3">
    <location>
        <begin position="67"/>
        <end position="199"/>
    </location>
</feature>
<feature type="region of interest" description="Disordered" evidence="1">
    <location>
        <begin position="11"/>
        <end position="33"/>
    </location>
</feature>
<dbReference type="InterPro" id="IPR010621">
    <property type="entry name" value="DUF1214"/>
</dbReference>
<dbReference type="PANTHER" id="PTHR36509:SF3">
    <property type="entry name" value="SIGNAL PEPTIDE PROTEIN"/>
    <property type="match status" value="1"/>
</dbReference>
<dbReference type="InterPro" id="IPR037049">
    <property type="entry name" value="DUF1214_C_sf"/>
</dbReference>
<dbReference type="SUPFAM" id="SSF160935">
    <property type="entry name" value="VPA0735-like"/>
    <property type="match status" value="1"/>
</dbReference>
<organism evidence="4 5">
    <name type="scientific">Dyella jiangningensis</name>
    <dbReference type="NCBI Taxonomy" id="1379159"/>
    <lineage>
        <taxon>Bacteria</taxon>
        <taxon>Pseudomonadati</taxon>
        <taxon>Pseudomonadota</taxon>
        <taxon>Gammaproteobacteria</taxon>
        <taxon>Lysobacterales</taxon>
        <taxon>Rhodanobacteraceae</taxon>
        <taxon>Dyella</taxon>
    </lineage>
</organism>
<dbReference type="InterPro" id="IPR037050">
    <property type="entry name" value="DUF1254_sf"/>
</dbReference>
<dbReference type="Gene3D" id="2.60.40.1610">
    <property type="entry name" value="Domain of unknown function DUF1254"/>
    <property type="match status" value="1"/>
</dbReference>
<comment type="caution">
    <text evidence="4">The sequence shown here is derived from an EMBL/GenBank/DDBJ whole genome shotgun (WGS) entry which is preliminary data.</text>
</comment>
<dbReference type="Pfam" id="PF06742">
    <property type="entry name" value="DUF1214"/>
    <property type="match status" value="1"/>
</dbReference>
<evidence type="ECO:0000259" key="3">
    <source>
        <dbReference type="Pfam" id="PF06863"/>
    </source>
</evidence>
<sequence>MVAAIATGAMPVPASPDTSKSAGISSTPKELQHRNIERRAVEAILWGMPAVNFQLMLDAFKAMGGGPNQVAYWSRPVNWKDQTLTPNPDTIYFTPFYDTHDGPVVLEIPAAADGSITGSADDGWQNPLEDVGPAGVDKGKGGKYLILPPGYKDKVPDGYIPMPSHTYQGFALLRSNLKSGSDADIASAVAYGKRIRFYPLPRDGAAPVETRFVDAYDKPYEATIPYDSRFFDALDRFVQAEPWLPRDKAMIDPLAAIGIRKGGTGDALAANKPLFDKAAAEAKALIALWTEDVFVPPFYDGTHWALPASAKFVEGMSTDFADPDSYPIDSRAVAYSLAYFSAKHLGAGQFYLMTIKDKEGRRMGHGKSYRLHVPANPPVKLYWSATAYDGDTHALIRDTRWSSRGSNTPGLQKNADGSVDLYFGPSAPAGKTSNWVPTHGDGNFEVLFRFYGPEKSFFAKTWKLPNIEVQP</sequence>
<dbReference type="Pfam" id="PF06863">
    <property type="entry name" value="DUF1254"/>
    <property type="match status" value="1"/>
</dbReference>
<protein>
    <recommendedName>
        <fullName evidence="6">DUF1254 domain-containing protein</fullName>
    </recommendedName>
</protein>
<evidence type="ECO:0000259" key="2">
    <source>
        <dbReference type="Pfam" id="PF06742"/>
    </source>
</evidence>
<dbReference type="Proteomes" id="UP000248926">
    <property type="component" value="Unassembled WGS sequence"/>
</dbReference>
<evidence type="ECO:0000256" key="1">
    <source>
        <dbReference type="SAM" id="MobiDB-lite"/>
    </source>
</evidence>